<dbReference type="AlphaFoldDB" id="A0A507BHH3"/>
<organism evidence="9 10">
    <name type="scientific">Thyridium curvatum</name>
    <dbReference type="NCBI Taxonomy" id="1093900"/>
    <lineage>
        <taxon>Eukaryota</taxon>
        <taxon>Fungi</taxon>
        <taxon>Dikarya</taxon>
        <taxon>Ascomycota</taxon>
        <taxon>Pezizomycotina</taxon>
        <taxon>Sordariomycetes</taxon>
        <taxon>Sordariomycetidae</taxon>
        <taxon>Thyridiales</taxon>
        <taxon>Thyridiaceae</taxon>
        <taxon>Thyridium</taxon>
    </lineage>
</organism>
<comment type="subcellular location">
    <subcellularLocation>
        <location evidence="1">Membrane</location>
        <topology evidence="1">Multi-pass membrane protein</topology>
    </subcellularLocation>
</comment>
<evidence type="ECO:0000256" key="2">
    <source>
        <dbReference type="ARBA" id="ARBA00022692"/>
    </source>
</evidence>
<feature type="compositionally biased region" description="Polar residues" evidence="6">
    <location>
        <begin position="230"/>
        <end position="246"/>
    </location>
</feature>
<keyword evidence="2 7" id="KW-0812">Transmembrane</keyword>
<reference evidence="9 10" key="1">
    <citation type="submission" date="2019-06" db="EMBL/GenBank/DDBJ databases">
        <title>Draft genome sequence of the filamentous fungus Phialemoniopsis curvata isolated from diesel fuel.</title>
        <authorList>
            <person name="Varaljay V.A."/>
            <person name="Lyon W.J."/>
            <person name="Crouch A.L."/>
            <person name="Drake C.E."/>
            <person name="Hollomon J.M."/>
            <person name="Nadeau L.J."/>
            <person name="Nunn H.S."/>
            <person name="Stevenson B.S."/>
            <person name="Bojanowski C.L."/>
            <person name="Crookes-Goodson W.J."/>
        </authorList>
    </citation>
    <scope>NUCLEOTIDE SEQUENCE [LARGE SCALE GENOMIC DNA]</scope>
    <source>
        <strain evidence="9 10">D216</strain>
    </source>
</reference>
<dbReference type="PANTHER" id="PTHR33048">
    <property type="entry name" value="PTH11-LIKE INTEGRAL MEMBRANE PROTEIN (AFU_ORTHOLOGUE AFUA_5G11245)"/>
    <property type="match status" value="1"/>
</dbReference>
<dbReference type="EMBL" id="SKBQ01000104">
    <property type="protein sequence ID" value="TPX18963.1"/>
    <property type="molecule type" value="Genomic_DNA"/>
</dbReference>
<dbReference type="InterPro" id="IPR052337">
    <property type="entry name" value="SAT4-like"/>
</dbReference>
<keyword evidence="10" id="KW-1185">Reference proteome</keyword>
<dbReference type="InterPro" id="IPR049326">
    <property type="entry name" value="Rhodopsin_dom_fungi"/>
</dbReference>
<feature type="region of interest" description="Disordered" evidence="6">
    <location>
        <begin position="205"/>
        <end position="246"/>
    </location>
</feature>
<evidence type="ECO:0000256" key="7">
    <source>
        <dbReference type="SAM" id="Phobius"/>
    </source>
</evidence>
<feature type="region of interest" description="Disordered" evidence="6">
    <location>
        <begin position="260"/>
        <end position="287"/>
    </location>
</feature>
<proteinExistence type="inferred from homology"/>
<feature type="transmembrane region" description="Helical" evidence="7">
    <location>
        <begin position="118"/>
        <end position="139"/>
    </location>
</feature>
<evidence type="ECO:0000256" key="1">
    <source>
        <dbReference type="ARBA" id="ARBA00004141"/>
    </source>
</evidence>
<evidence type="ECO:0000313" key="9">
    <source>
        <dbReference type="EMBL" id="TPX18963.1"/>
    </source>
</evidence>
<dbReference type="Pfam" id="PF20684">
    <property type="entry name" value="Fung_rhodopsin"/>
    <property type="match status" value="1"/>
</dbReference>
<dbReference type="OrthoDB" id="3648173at2759"/>
<protein>
    <recommendedName>
        <fullName evidence="8">Rhodopsin domain-containing protein</fullName>
    </recommendedName>
</protein>
<dbReference type="PANTHER" id="PTHR33048:SF123">
    <property type="entry name" value="INTEGRAL MEMBRANE PROTEIN"/>
    <property type="match status" value="1"/>
</dbReference>
<accession>A0A507BHH3</accession>
<dbReference type="GO" id="GO:0016020">
    <property type="term" value="C:membrane"/>
    <property type="evidence" value="ECO:0007669"/>
    <property type="project" value="UniProtKB-SubCell"/>
</dbReference>
<dbReference type="Proteomes" id="UP000319257">
    <property type="component" value="Unassembled WGS sequence"/>
</dbReference>
<dbReference type="STRING" id="1093900.A0A507BHH3"/>
<evidence type="ECO:0000313" key="10">
    <source>
        <dbReference type="Proteomes" id="UP000319257"/>
    </source>
</evidence>
<evidence type="ECO:0000256" key="4">
    <source>
        <dbReference type="ARBA" id="ARBA00023136"/>
    </source>
</evidence>
<feature type="transmembrane region" description="Helical" evidence="7">
    <location>
        <begin position="42"/>
        <end position="69"/>
    </location>
</feature>
<feature type="transmembrane region" description="Helical" evidence="7">
    <location>
        <begin position="6"/>
        <end position="30"/>
    </location>
</feature>
<comment type="similarity">
    <text evidence="5">Belongs to the SAT4 family.</text>
</comment>
<evidence type="ECO:0000256" key="3">
    <source>
        <dbReference type="ARBA" id="ARBA00022989"/>
    </source>
</evidence>
<evidence type="ECO:0000256" key="5">
    <source>
        <dbReference type="ARBA" id="ARBA00038359"/>
    </source>
</evidence>
<feature type="compositionally biased region" description="Gly residues" evidence="6">
    <location>
        <begin position="205"/>
        <end position="214"/>
    </location>
</feature>
<dbReference type="InParanoid" id="A0A507BHH3"/>
<feature type="transmembrane region" description="Helical" evidence="7">
    <location>
        <begin position="89"/>
        <end position="106"/>
    </location>
</feature>
<dbReference type="RefSeq" id="XP_031000674.1">
    <property type="nucleotide sequence ID" value="XM_031134076.1"/>
</dbReference>
<dbReference type="GeneID" id="41978803"/>
<comment type="caution">
    <text evidence="9">The sequence shown here is derived from an EMBL/GenBank/DDBJ whole genome shotgun (WGS) entry which is preliminary data.</text>
</comment>
<keyword evidence="4 7" id="KW-0472">Membrane</keyword>
<evidence type="ECO:0000256" key="6">
    <source>
        <dbReference type="SAM" id="MobiDB-lite"/>
    </source>
</evidence>
<name>A0A507BHH3_9PEZI</name>
<feature type="compositionally biased region" description="Low complexity" evidence="6">
    <location>
        <begin position="263"/>
        <end position="272"/>
    </location>
</feature>
<gene>
    <name evidence="9" type="ORF">E0L32_011356</name>
</gene>
<evidence type="ECO:0000259" key="8">
    <source>
        <dbReference type="Pfam" id="PF20684"/>
    </source>
</evidence>
<sequence>MIALWITVAIYNLALILCKLSIVVQCYRIFRTSKVQKFLRVYFVILVIYGLWAFFSSIFVCIPVAAYWGATIGITGRCMDRNAVTFSNAALNIVSDFAIVAVPITLLRKLQIPRKQKYILMCVFGVGIFASVTSIVRLHSLYLIGRTPFDKQSIAGVDIAIWSCIEVNVGIMCASVPALKPMVARVFPKLLLSDIYSRTKRYYGHSGGSGNHGGSRGRKDPRSGGGGTDAISSKQQEDSGGSTSASKAEIKVIQSFEMKSIPGGTSKDSASGDGKDSRDGSENGLVNSSWQADCYTTIGHNNRMVKGRELV</sequence>
<keyword evidence="3 7" id="KW-1133">Transmembrane helix</keyword>
<feature type="domain" description="Rhodopsin" evidence="8">
    <location>
        <begin position="4"/>
        <end position="184"/>
    </location>
</feature>